<dbReference type="EMBL" id="AZHF01000002">
    <property type="protein sequence ID" value="OAA80156.1"/>
    <property type="molecule type" value="Genomic_DNA"/>
</dbReference>
<feature type="domain" description="DUF4246" evidence="3">
    <location>
        <begin position="6"/>
        <end position="59"/>
    </location>
</feature>
<dbReference type="Proteomes" id="UP000076881">
    <property type="component" value="Unassembled WGS sequence"/>
</dbReference>
<feature type="domain" description="DUF4246" evidence="2">
    <location>
        <begin position="69"/>
        <end position="633"/>
    </location>
</feature>
<feature type="coiled-coil region" evidence="1">
    <location>
        <begin position="665"/>
        <end position="692"/>
    </location>
</feature>
<comment type="caution">
    <text evidence="4">The sequence shown here is derived from an EMBL/GenBank/DDBJ whole genome shotgun (WGS) entry which is preliminary data.</text>
</comment>
<accession>A0A168J9B9</accession>
<dbReference type="InterPro" id="IPR025340">
    <property type="entry name" value="DUF4246"/>
</dbReference>
<proteinExistence type="predicted"/>
<dbReference type="AlphaFoldDB" id="A0A168J9B9"/>
<dbReference type="InterPro" id="IPR049192">
    <property type="entry name" value="DUF4246_C"/>
</dbReference>
<evidence type="ECO:0000259" key="2">
    <source>
        <dbReference type="Pfam" id="PF14033"/>
    </source>
</evidence>
<sequence length="708" mass="80295">MRVPIEVEERFASGFGDWRQRRLTAREIAMLQLMNIVTDRPNWSVEIYEPTVIAHWASELSSSELISPAAWSWCVAELRDKALYHGMFNLTHVFDSASRICKSDRLISADLLKKLAAEVEALSKAPDILYHNTGLHHGRSEDDTQVHMVDPDLFSLIFGETCVLSDGGVTGSVDAADRFGQGSRSQEQSWACSRSLWGRCDGNPTRGMRGVPRGREQCHVCRHVGSSPEQSWQERAFMFSRRYQWLPSEVCFGPAGNRTRDVRLTSYINNLHPRQNFSLYRSIERIIEASIQPWNEILVRPGKGRTPERIRTYGVQWSPQEPTAADLEELDEIMQSGQGELHQGTKAWLHEFLAQPDNPRAPPPSWQYPLIQADWAATYSPSTALKLKYRRCKKWLHPEPGAAFTYDEWKAGRNNRAVVPGRMLHWRKLTDLPPKEDHAFYTVSLESDFAQQGLQVVVEIGAVELTPAQPTREATGWQLTGLLGDHSVATTLVYFATENVTHDSGAISFRVEADLDPIEHVWGNGTGSSPHHALAPLADIYGLDSHLDLSNDASDDETLPGAPALQELGTVATPDGRLLAFPNVMQHRVEAFRLLDASKPGRRRFLKLHLVDPHYRLCSTRSTPPQQPGWWSEAGWERVDWRARRMPMELVQSIQTMVGDVPPNAIEVEKRREELREERRRKQQQVFDEEVAAYMFGQHAAIGRKFLR</sequence>
<evidence type="ECO:0000259" key="3">
    <source>
        <dbReference type="Pfam" id="PF21666"/>
    </source>
</evidence>
<gene>
    <name evidence="4" type="ORF">LEL_03642</name>
</gene>
<evidence type="ECO:0000313" key="4">
    <source>
        <dbReference type="EMBL" id="OAA80156.1"/>
    </source>
</evidence>
<name>A0A168J9B9_CORDF</name>
<keyword evidence="1" id="KW-0175">Coiled coil</keyword>
<keyword evidence="5" id="KW-1185">Reference proteome</keyword>
<evidence type="ECO:0000313" key="5">
    <source>
        <dbReference type="Proteomes" id="UP000076881"/>
    </source>
</evidence>
<dbReference type="PANTHER" id="PTHR33119">
    <property type="entry name" value="IFI3P"/>
    <property type="match status" value="1"/>
</dbReference>
<dbReference type="OrthoDB" id="4866493at2759"/>
<dbReference type="STRING" id="1081108.A0A168J9B9"/>
<evidence type="ECO:0000256" key="1">
    <source>
        <dbReference type="SAM" id="Coils"/>
    </source>
</evidence>
<reference evidence="4 5" key="1">
    <citation type="journal article" date="2016" name="Genome Biol. Evol.">
        <title>Divergent and convergent evolution of fungal pathogenicity.</title>
        <authorList>
            <person name="Shang Y."/>
            <person name="Xiao G."/>
            <person name="Zheng P."/>
            <person name="Cen K."/>
            <person name="Zhan S."/>
            <person name="Wang C."/>
        </authorList>
    </citation>
    <scope>NUCLEOTIDE SEQUENCE [LARGE SCALE GENOMIC DNA]</scope>
    <source>
        <strain evidence="4 5">RCEF 1005</strain>
    </source>
</reference>
<protein>
    <submittedName>
        <fullName evidence="4">Uncharacterized protein</fullName>
    </submittedName>
</protein>
<dbReference type="PANTHER" id="PTHR33119:SF1">
    <property type="entry name" value="FE2OG DIOXYGENASE DOMAIN-CONTAINING PROTEIN"/>
    <property type="match status" value="1"/>
</dbReference>
<dbReference type="Pfam" id="PF21666">
    <property type="entry name" value="DUF4246_N"/>
    <property type="match status" value="1"/>
</dbReference>
<organism evidence="4 5">
    <name type="scientific">Akanthomyces lecanii RCEF 1005</name>
    <dbReference type="NCBI Taxonomy" id="1081108"/>
    <lineage>
        <taxon>Eukaryota</taxon>
        <taxon>Fungi</taxon>
        <taxon>Dikarya</taxon>
        <taxon>Ascomycota</taxon>
        <taxon>Pezizomycotina</taxon>
        <taxon>Sordariomycetes</taxon>
        <taxon>Hypocreomycetidae</taxon>
        <taxon>Hypocreales</taxon>
        <taxon>Cordycipitaceae</taxon>
        <taxon>Akanthomyces</taxon>
        <taxon>Cordyceps confragosa</taxon>
    </lineage>
</organism>
<dbReference type="Pfam" id="PF14033">
    <property type="entry name" value="DUF4246"/>
    <property type="match status" value="1"/>
</dbReference>
<dbReference type="InterPro" id="IPR049207">
    <property type="entry name" value="DUF4246_N"/>
</dbReference>